<reference evidence="1 2" key="1">
    <citation type="submission" date="2024-03" db="EMBL/GenBank/DDBJ databases">
        <title>Aureococcus anophagefferens CCMP1851 and Kratosvirus quantuckense: Draft genome of a second virus-susceptible host strain in the model system.</title>
        <authorList>
            <person name="Chase E."/>
            <person name="Truchon A.R."/>
            <person name="Schepens W."/>
            <person name="Wilhelm S.W."/>
        </authorList>
    </citation>
    <scope>NUCLEOTIDE SEQUENCE [LARGE SCALE GENOMIC DNA]</scope>
    <source>
        <strain evidence="1 2">CCMP1851</strain>
    </source>
</reference>
<accession>A0ABR1FMN6</accession>
<evidence type="ECO:0000313" key="1">
    <source>
        <dbReference type="EMBL" id="KAK7233658.1"/>
    </source>
</evidence>
<sequence length="127" mass="13760">MSLQEALGLTGRHNRDYQLRLNGRDTIYNIIDLSGFDRDASLKLISDGVDATVIFYLEPETSAGDPDPELYASCSIDTLCSLPSGDDERVVALSARARRAAAAAPPCENYLQAEVAVETAHGWLTTD</sequence>
<gene>
    <name evidence="1" type="ORF">SO694_00106097</name>
</gene>
<dbReference type="Proteomes" id="UP001363151">
    <property type="component" value="Unassembled WGS sequence"/>
</dbReference>
<dbReference type="EMBL" id="JBBJCI010000357">
    <property type="protein sequence ID" value="KAK7233658.1"/>
    <property type="molecule type" value="Genomic_DNA"/>
</dbReference>
<proteinExistence type="predicted"/>
<organism evidence="1 2">
    <name type="scientific">Aureococcus anophagefferens</name>
    <name type="common">Harmful bloom alga</name>
    <dbReference type="NCBI Taxonomy" id="44056"/>
    <lineage>
        <taxon>Eukaryota</taxon>
        <taxon>Sar</taxon>
        <taxon>Stramenopiles</taxon>
        <taxon>Ochrophyta</taxon>
        <taxon>Pelagophyceae</taxon>
        <taxon>Pelagomonadales</taxon>
        <taxon>Pelagomonadaceae</taxon>
        <taxon>Aureococcus</taxon>
    </lineage>
</organism>
<keyword evidence="2" id="KW-1185">Reference proteome</keyword>
<protein>
    <submittedName>
        <fullName evidence="1">Uncharacterized protein</fullName>
    </submittedName>
</protein>
<comment type="caution">
    <text evidence="1">The sequence shown here is derived from an EMBL/GenBank/DDBJ whole genome shotgun (WGS) entry which is preliminary data.</text>
</comment>
<evidence type="ECO:0000313" key="2">
    <source>
        <dbReference type="Proteomes" id="UP001363151"/>
    </source>
</evidence>
<name>A0ABR1FMN6_AURAN</name>